<sequence>MMETKVYSDFTLYTVFSTKGTSRAYGANR</sequence>
<reference evidence="1" key="1">
    <citation type="submission" date="2018-02" db="EMBL/GenBank/DDBJ databases">
        <title>Rhizophora mucronata_Transcriptome.</title>
        <authorList>
            <person name="Meera S.P."/>
            <person name="Sreeshan A."/>
            <person name="Augustine A."/>
        </authorList>
    </citation>
    <scope>NUCLEOTIDE SEQUENCE</scope>
    <source>
        <tissue evidence="1">Leaf</tissue>
    </source>
</reference>
<protein>
    <submittedName>
        <fullName evidence="1">Uncharacterized protein</fullName>
    </submittedName>
</protein>
<name>A0A2P2NFW3_RHIMU</name>
<dbReference type="EMBL" id="GGEC01060826">
    <property type="protein sequence ID" value="MBX41310.1"/>
    <property type="molecule type" value="Transcribed_RNA"/>
</dbReference>
<organism evidence="1">
    <name type="scientific">Rhizophora mucronata</name>
    <name type="common">Asiatic mangrove</name>
    <dbReference type="NCBI Taxonomy" id="61149"/>
    <lineage>
        <taxon>Eukaryota</taxon>
        <taxon>Viridiplantae</taxon>
        <taxon>Streptophyta</taxon>
        <taxon>Embryophyta</taxon>
        <taxon>Tracheophyta</taxon>
        <taxon>Spermatophyta</taxon>
        <taxon>Magnoliopsida</taxon>
        <taxon>eudicotyledons</taxon>
        <taxon>Gunneridae</taxon>
        <taxon>Pentapetalae</taxon>
        <taxon>rosids</taxon>
        <taxon>fabids</taxon>
        <taxon>Malpighiales</taxon>
        <taxon>Rhizophoraceae</taxon>
        <taxon>Rhizophora</taxon>
    </lineage>
</organism>
<proteinExistence type="predicted"/>
<accession>A0A2P2NFW3</accession>
<dbReference type="AlphaFoldDB" id="A0A2P2NFW3"/>
<evidence type="ECO:0000313" key="1">
    <source>
        <dbReference type="EMBL" id="MBX41310.1"/>
    </source>
</evidence>